<feature type="domain" description="Response regulatory" evidence="2">
    <location>
        <begin position="11"/>
        <end position="128"/>
    </location>
</feature>
<keyword evidence="1" id="KW-0597">Phosphoprotein</keyword>
<evidence type="ECO:0000313" key="3">
    <source>
        <dbReference type="EMBL" id="KAF7804569.1"/>
    </source>
</evidence>
<dbReference type="SUPFAM" id="SSF52172">
    <property type="entry name" value="CheY-like"/>
    <property type="match status" value="1"/>
</dbReference>
<dbReference type="CDD" id="cd17546">
    <property type="entry name" value="REC_hyHK_CKI1_RcsC-like"/>
    <property type="match status" value="1"/>
</dbReference>
<dbReference type="PANTHER" id="PTHR43228:SF12">
    <property type="entry name" value="TWO-COMPONENT RESPONSE REGULATOR 24"/>
    <property type="match status" value="1"/>
</dbReference>
<accession>A0A834SVZ8</accession>
<dbReference type="OrthoDB" id="21225at2759"/>
<evidence type="ECO:0000313" key="4">
    <source>
        <dbReference type="Proteomes" id="UP000634136"/>
    </source>
</evidence>
<dbReference type="Pfam" id="PF00072">
    <property type="entry name" value="Response_reg"/>
    <property type="match status" value="1"/>
</dbReference>
<proteinExistence type="predicted"/>
<keyword evidence="4" id="KW-1185">Reference proteome</keyword>
<dbReference type="Gene3D" id="3.40.50.2300">
    <property type="match status" value="1"/>
</dbReference>
<comment type="caution">
    <text evidence="3">The sequence shown here is derived from an EMBL/GenBank/DDBJ whole genome shotgun (WGS) entry which is preliminary data.</text>
</comment>
<dbReference type="SMART" id="SM00448">
    <property type="entry name" value="REC"/>
    <property type="match status" value="1"/>
</dbReference>
<feature type="modified residue" description="4-aspartylphosphate" evidence="1">
    <location>
        <position position="64"/>
    </location>
</feature>
<reference evidence="3" key="1">
    <citation type="submission" date="2020-09" db="EMBL/GenBank/DDBJ databases">
        <title>Genome-Enabled Discovery of Anthraquinone Biosynthesis in Senna tora.</title>
        <authorList>
            <person name="Kang S.-H."/>
            <person name="Pandey R.P."/>
            <person name="Lee C.-M."/>
            <person name="Sim J.-S."/>
            <person name="Jeong J.-T."/>
            <person name="Choi B.-S."/>
            <person name="Jung M."/>
            <person name="Ginzburg D."/>
            <person name="Zhao K."/>
            <person name="Won S.Y."/>
            <person name="Oh T.-J."/>
            <person name="Yu Y."/>
            <person name="Kim N.-H."/>
            <person name="Lee O.R."/>
            <person name="Lee T.-H."/>
            <person name="Bashyal P."/>
            <person name="Kim T.-S."/>
            <person name="Lee W.-H."/>
            <person name="Kawkins C."/>
            <person name="Kim C.-K."/>
            <person name="Kim J.S."/>
            <person name="Ahn B.O."/>
            <person name="Rhee S.Y."/>
            <person name="Sohng J.K."/>
        </authorList>
    </citation>
    <scope>NUCLEOTIDE SEQUENCE</scope>
    <source>
        <tissue evidence="3">Leaf</tissue>
    </source>
</reference>
<organism evidence="3 4">
    <name type="scientific">Senna tora</name>
    <dbReference type="NCBI Taxonomy" id="362788"/>
    <lineage>
        <taxon>Eukaryota</taxon>
        <taxon>Viridiplantae</taxon>
        <taxon>Streptophyta</taxon>
        <taxon>Embryophyta</taxon>
        <taxon>Tracheophyta</taxon>
        <taxon>Spermatophyta</taxon>
        <taxon>Magnoliopsida</taxon>
        <taxon>eudicotyledons</taxon>
        <taxon>Gunneridae</taxon>
        <taxon>Pentapetalae</taxon>
        <taxon>rosids</taxon>
        <taxon>fabids</taxon>
        <taxon>Fabales</taxon>
        <taxon>Fabaceae</taxon>
        <taxon>Caesalpinioideae</taxon>
        <taxon>Cassia clade</taxon>
        <taxon>Senna</taxon>
    </lineage>
</organism>
<gene>
    <name evidence="3" type="ORF">G2W53_043680</name>
</gene>
<dbReference type="PANTHER" id="PTHR43228">
    <property type="entry name" value="TWO-COMPONENT RESPONSE REGULATOR"/>
    <property type="match status" value="1"/>
</dbReference>
<dbReference type="InterPro" id="IPR052048">
    <property type="entry name" value="ST_Response_Regulator"/>
</dbReference>
<evidence type="ECO:0000259" key="2">
    <source>
        <dbReference type="PROSITE" id="PS50110"/>
    </source>
</evidence>
<evidence type="ECO:0000256" key="1">
    <source>
        <dbReference type="PROSITE-ProRule" id="PRU00169"/>
    </source>
</evidence>
<dbReference type="AlphaFoldDB" id="A0A834SVZ8"/>
<dbReference type="EMBL" id="JAAIUW010000013">
    <property type="protein sequence ID" value="KAF7804569.1"/>
    <property type="molecule type" value="Genomic_DNA"/>
</dbReference>
<dbReference type="PROSITE" id="PS50110">
    <property type="entry name" value="RESPONSE_REGULATORY"/>
    <property type="match status" value="1"/>
</dbReference>
<sequence>MESDCGGREIRALIVDDSAVMRMIHEDMLGTVGVKKKEVAQNGKEAIDIILHNSPKTFDLILMDLDMPIMNGIEATRALRSMGVQSKIAGVSGRSSVEAQEFMDAGLDYYQQKPLTIAKLSQIIHDIHQFHI</sequence>
<name>A0A834SVZ8_9FABA</name>
<dbReference type="InterPro" id="IPR001789">
    <property type="entry name" value="Sig_transdc_resp-reg_receiver"/>
</dbReference>
<dbReference type="Proteomes" id="UP000634136">
    <property type="component" value="Unassembled WGS sequence"/>
</dbReference>
<protein>
    <submittedName>
        <fullName evidence="3">Two-component response regulator ARR22-like</fullName>
    </submittedName>
</protein>
<dbReference type="InterPro" id="IPR011006">
    <property type="entry name" value="CheY-like_superfamily"/>
</dbReference>
<dbReference type="GO" id="GO:0000160">
    <property type="term" value="P:phosphorelay signal transduction system"/>
    <property type="evidence" value="ECO:0007669"/>
    <property type="project" value="InterPro"/>
</dbReference>